<dbReference type="InterPro" id="IPR001932">
    <property type="entry name" value="PPM-type_phosphatase-like_dom"/>
</dbReference>
<evidence type="ECO:0000256" key="8">
    <source>
        <dbReference type="ARBA" id="ARBA00023211"/>
    </source>
</evidence>
<comment type="similarity">
    <text evidence="9">Belongs to the PP2C family.</text>
</comment>
<evidence type="ECO:0000256" key="10">
    <source>
        <dbReference type="SAM" id="MobiDB-lite"/>
    </source>
</evidence>
<protein>
    <recommendedName>
        <fullName evidence="3">protein-serine/threonine phosphatase</fullName>
        <ecNumber evidence="3">3.1.3.16</ecNumber>
    </recommendedName>
</protein>
<sequence>MGAYLSTPITEKESTTGSGGPAKEWGASAMQGWRRSMEDAHVTRTDLPGGSCLFAVFDGHGGTEVSKFCGQHITEQITQHPKYSEGLWGDAMIDTFHKMDRMLREPQYLSEVKRLRNKEDQQEEEEEEPEPEQGEDGARADLFHKLLSLKKLMDGGEKGDPQVCQLPEHQIQAGCTAVVCLLSDTEVTVANAGDSRAVLCRNGVAVPLSYDHKPNQDRERNRIVAAGGFVTDMNGQHRVNGNLNLSRAIGDLKYKSVPTLDPAAQIITAEPDIMTEKRSPDDEFLILACDGIWDCMTNQSACDFVRAQLASGTLSTTQVAENVLDECLSKDPKESGGIGCDNMTCIVVRLK</sequence>
<dbReference type="SUPFAM" id="SSF81606">
    <property type="entry name" value="PP2C-like"/>
    <property type="match status" value="1"/>
</dbReference>
<dbReference type="PANTHER" id="PTHR47992">
    <property type="entry name" value="PROTEIN PHOSPHATASE"/>
    <property type="match status" value="1"/>
</dbReference>
<feature type="region of interest" description="Disordered" evidence="10">
    <location>
        <begin position="115"/>
        <end position="138"/>
    </location>
</feature>
<dbReference type="PROSITE" id="PS01032">
    <property type="entry name" value="PPM_1"/>
    <property type="match status" value="1"/>
</dbReference>
<dbReference type="AlphaFoldDB" id="A0AAE0EUV6"/>
<keyword evidence="7 9" id="KW-0904">Protein phosphatase</keyword>
<organism evidence="12 13">
    <name type="scientific">Cymbomonas tetramitiformis</name>
    <dbReference type="NCBI Taxonomy" id="36881"/>
    <lineage>
        <taxon>Eukaryota</taxon>
        <taxon>Viridiplantae</taxon>
        <taxon>Chlorophyta</taxon>
        <taxon>Pyramimonadophyceae</taxon>
        <taxon>Pyramimonadales</taxon>
        <taxon>Pyramimonadaceae</taxon>
        <taxon>Cymbomonas</taxon>
    </lineage>
</organism>
<keyword evidence="8" id="KW-0464">Manganese</keyword>
<feature type="domain" description="PPM-type phosphatase" evidence="11">
    <location>
        <begin position="24"/>
        <end position="350"/>
    </location>
</feature>
<dbReference type="SMART" id="SM00332">
    <property type="entry name" value="PP2Cc"/>
    <property type="match status" value="1"/>
</dbReference>
<evidence type="ECO:0000256" key="3">
    <source>
        <dbReference type="ARBA" id="ARBA00013081"/>
    </source>
</evidence>
<comment type="cofactor">
    <cofactor evidence="1">
        <name>Mn(2+)</name>
        <dbReference type="ChEBI" id="CHEBI:29035"/>
    </cofactor>
</comment>
<dbReference type="PROSITE" id="PS51746">
    <property type="entry name" value="PPM_2"/>
    <property type="match status" value="1"/>
</dbReference>
<reference evidence="12 13" key="1">
    <citation type="journal article" date="2015" name="Genome Biol. Evol.">
        <title>Comparative Genomics of a Bacterivorous Green Alga Reveals Evolutionary Causalities and Consequences of Phago-Mixotrophic Mode of Nutrition.</title>
        <authorList>
            <person name="Burns J.A."/>
            <person name="Paasch A."/>
            <person name="Narechania A."/>
            <person name="Kim E."/>
        </authorList>
    </citation>
    <scope>NUCLEOTIDE SEQUENCE [LARGE SCALE GENOMIC DNA]</scope>
    <source>
        <strain evidence="12 13">PLY_AMNH</strain>
    </source>
</reference>
<comment type="caution">
    <text evidence="12">The sequence shown here is derived from an EMBL/GenBank/DDBJ whole genome shotgun (WGS) entry which is preliminary data.</text>
</comment>
<name>A0AAE0EUV6_9CHLO</name>
<evidence type="ECO:0000259" key="11">
    <source>
        <dbReference type="PROSITE" id="PS51746"/>
    </source>
</evidence>
<comment type="cofactor">
    <cofactor evidence="2">
        <name>Mg(2+)</name>
        <dbReference type="ChEBI" id="CHEBI:18420"/>
    </cofactor>
</comment>
<evidence type="ECO:0000313" key="12">
    <source>
        <dbReference type="EMBL" id="KAK3241104.1"/>
    </source>
</evidence>
<keyword evidence="6" id="KW-0460">Magnesium</keyword>
<dbReference type="EMBL" id="LGRX02033474">
    <property type="protein sequence ID" value="KAK3241104.1"/>
    <property type="molecule type" value="Genomic_DNA"/>
</dbReference>
<evidence type="ECO:0000256" key="5">
    <source>
        <dbReference type="ARBA" id="ARBA00022801"/>
    </source>
</evidence>
<evidence type="ECO:0000256" key="7">
    <source>
        <dbReference type="ARBA" id="ARBA00022912"/>
    </source>
</evidence>
<keyword evidence="4" id="KW-0479">Metal-binding</keyword>
<dbReference type="EC" id="3.1.3.16" evidence="3"/>
<evidence type="ECO:0000256" key="1">
    <source>
        <dbReference type="ARBA" id="ARBA00001936"/>
    </source>
</evidence>
<dbReference type="Gene3D" id="3.60.40.10">
    <property type="entry name" value="PPM-type phosphatase domain"/>
    <property type="match status" value="1"/>
</dbReference>
<evidence type="ECO:0000256" key="2">
    <source>
        <dbReference type="ARBA" id="ARBA00001946"/>
    </source>
</evidence>
<dbReference type="GO" id="GO:0004722">
    <property type="term" value="F:protein serine/threonine phosphatase activity"/>
    <property type="evidence" value="ECO:0007669"/>
    <property type="project" value="UniProtKB-EC"/>
</dbReference>
<dbReference type="Pfam" id="PF00481">
    <property type="entry name" value="PP2C"/>
    <property type="match status" value="2"/>
</dbReference>
<feature type="region of interest" description="Disordered" evidence="10">
    <location>
        <begin position="1"/>
        <end position="24"/>
    </location>
</feature>
<keyword evidence="13" id="KW-1185">Reference proteome</keyword>
<proteinExistence type="inferred from homology"/>
<evidence type="ECO:0000256" key="9">
    <source>
        <dbReference type="RuleBase" id="RU003465"/>
    </source>
</evidence>
<dbReference type="Proteomes" id="UP001190700">
    <property type="component" value="Unassembled WGS sequence"/>
</dbReference>
<dbReference type="InterPro" id="IPR015655">
    <property type="entry name" value="PP2C"/>
</dbReference>
<evidence type="ECO:0000313" key="13">
    <source>
        <dbReference type="Proteomes" id="UP001190700"/>
    </source>
</evidence>
<feature type="compositionally biased region" description="Acidic residues" evidence="10">
    <location>
        <begin position="121"/>
        <end position="135"/>
    </location>
</feature>
<evidence type="ECO:0000256" key="6">
    <source>
        <dbReference type="ARBA" id="ARBA00022842"/>
    </source>
</evidence>
<dbReference type="CDD" id="cd00143">
    <property type="entry name" value="PP2Cc"/>
    <property type="match status" value="1"/>
</dbReference>
<evidence type="ECO:0000256" key="4">
    <source>
        <dbReference type="ARBA" id="ARBA00022723"/>
    </source>
</evidence>
<keyword evidence="5 9" id="KW-0378">Hydrolase</keyword>
<dbReference type="InterPro" id="IPR036457">
    <property type="entry name" value="PPM-type-like_dom_sf"/>
</dbReference>
<accession>A0AAE0EUV6</accession>
<dbReference type="InterPro" id="IPR000222">
    <property type="entry name" value="PP2C_BS"/>
</dbReference>
<gene>
    <name evidence="12" type="ORF">CYMTET_49100</name>
</gene>
<dbReference type="GO" id="GO:0046872">
    <property type="term" value="F:metal ion binding"/>
    <property type="evidence" value="ECO:0007669"/>
    <property type="project" value="UniProtKB-KW"/>
</dbReference>